<dbReference type="PANTHER" id="PTHR31435:SF9">
    <property type="entry name" value="PROTEIN NATD1"/>
    <property type="match status" value="1"/>
</dbReference>
<dbReference type="PANTHER" id="PTHR31435">
    <property type="entry name" value="PROTEIN NATD1"/>
    <property type="match status" value="1"/>
</dbReference>
<feature type="domain" description="N-acetyltransferase" evidence="1">
    <location>
        <begin position="8"/>
        <end position="93"/>
    </location>
</feature>
<dbReference type="GO" id="GO:0016740">
    <property type="term" value="F:transferase activity"/>
    <property type="evidence" value="ECO:0007669"/>
    <property type="project" value="UniProtKB-KW"/>
</dbReference>
<evidence type="ECO:0000313" key="2">
    <source>
        <dbReference type="EMBL" id="GGH91473.1"/>
    </source>
</evidence>
<evidence type="ECO:0000259" key="1">
    <source>
        <dbReference type="PROSITE" id="PS51729"/>
    </source>
</evidence>
<evidence type="ECO:0000313" key="5">
    <source>
        <dbReference type="Proteomes" id="UP000655550"/>
    </source>
</evidence>
<dbReference type="InterPro" id="IPR045057">
    <property type="entry name" value="Gcn5-rel_NAT"/>
</dbReference>
<keyword evidence="3" id="KW-0808">Transferase</keyword>
<dbReference type="EMBL" id="PIYS01000014">
    <property type="protein sequence ID" value="PKF71470.1"/>
    <property type="molecule type" value="Genomic_DNA"/>
</dbReference>
<dbReference type="SUPFAM" id="SSF55729">
    <property type="entry name" value="Acyl-CoA N-acyltransferases (Nat)"/>
    <property type="match status" value="1"/>
</dbReference>
<reference evidence="3" key="3">
    <citation type="submission" date="2017-12" db="EMBL/GenBank/DDBJ databases">
        <authorList>
            <person name="Hurst M.R.H."/>
        </authorList>
    </citation>
    <scope>NUCLEOTIDE SEQUENCE [LARGE SCALE GENOMIC DNA]</scope>
    <source>
        <strain evidence="3">ZYSR67-Z</strain>
    </source>
</reference>
<keyword evidence="5" id="KW-1185">Reference proteome</keyword>
<dbReference type="Proteomes" id="UP000655550">
    <property type="component" value="Unassembled WGS sequence"/>
</dbReference>
<dbReference type="Gene3D" id="3.40.630.30">
    <property type="match status" value="1"/>
</dbReference>
<reference evidence="5" key="4">
    <citation type="journal article" date="2019" name="Int. J. Syst. Evol. Microbiol.">
        <title>The Global Catalogue of Microorganisms (GCM) 10K type strain sequencing project: providing services to taxonomists for standard genome sequencing and annotation.</title>
        <authorList>
            <consortium name="The Broad Institute Genomics Platform"/>
            <consortium name="The Broad Institute Genome Sequencing Center for Infectious Disease"/>
            <person name="Wu L."/>
            <person name="Ma J."/>
        </authorList>
    </citation>
    <scope>NUCLEOTIDE SEQUENCE [LARGE SCALE GENOMIC DNA]</scope>
    <source>
        <strain evidence="5">CCM 8778</strain>
    </source>
</reference>
<dbReference type="Pfam" id="PF14542">
    <property type="entry name" value="Acetyltransf_CG"/>
    <property type="match status" value="1"/>
</dbReference>
<dbReference type="Proteomes" id="UP000242861">
    <property type="component" value="Unassembled WGS sequence"/>
</dbReference>
<protein>
    <submittedName>
        <fullName evidence="3">N-acetyltransferase</fullName>
    </submittedName>
</protein>
<dbReference type="EMBL" id="BMDE01000003">
    <property type="protein sequence ID" value="GGH91473.1"/>
    <property type="molecule type" value="Genomic_DNA"/>
</dbReference>
<organism evidence="3 4">
    <name type="scientific">Pseudomonas fluvialis</name>
    <dbReference type="NCBI Taxonomy" id="1793966"/>
    <lineage>
        <taxon>Bacteria</taxon>
        <taxon>Pseudomonadati</taxon>
        <taxon>Pseudomonadota</taxon>
        <taxon>Gammaproteobacteria</taxon>
        <taxon>Pseudomonadales</taxon>
        <taxon>Pseudomonadaceae</taxon>
        <taxon>Pseudomonas</taxon>
    </lineage>
</organism>
<accession>A0A2I0CQN8</accession>
<dbReference type="AlphaFoldDB" id="A0A2I0CQN8"/>
<evidence type="ECO:0000313" key="4">
    <source>
        <dbReference type="Proteomes" id="UP000242861"/>
    </source>
</evidence>
<evidence type="ECO:0000313" key="3">
    <source>
        <dbReference type="EMBL" id="PKF71470.1"/>
    </source>
</evidence>
<dbReference type="RefSeq" id="WP_093986564.1">
    <property type="nucleotide sequence ID" value="NZ_BMDE01000003.1"/>
</dbReference>
<reference evidence="2" key="5">
    <citation type="submission" date="2024-05" db="EMBL/GenBank/DDBJ databases">
        <authorList>
            <person name="Sun Q."/>
            <person name="Sedlacek I."/>
        </authorList>
    </citation>
    <scope>NUCLEOTIDE SEQUENCE</scope>
    <source>
        <strain evidence="2">CCM 8778</strain>
    </source>
</reference>
<proteinExistence type="predicted"/>
<reference evidence="2" key="1">
    <citation type="journal article" date="2014" name="Int. J. Syst. Evol. Microbiol.">
        <title>Complete genome of a new Firmicutes species belonging to the dominant human colonic microbiota ('Ruminococcus bicirculans') reveals two chromosomes and a selective capacity to utilize plant glucans.</title>
        <authorList>
            <consortium name="NISC Comparative Sequencing Program"/>
            <person name="Wegmann U."/>
            <person name="Louis P."/>
            <person name="Goesmann A."/>
            <person name="Henrissat B."/>
            <person name="Duncan S.H."/>
            <person name="Flint H.J."/>
        </authorList>
    </citation>
    <scope>NUCLEOTIDE SEQUENCE</scope>
    <source>
        <strain evidence="2">CCM 8778</strain>
    </source>
</reference>
<reference evidence="4" key="2">
    <citation type="submission" date="2017-12" db="EMBL/GenBank/DDBJ databases">
        <authorList>
            <person name="Yu X.-Y."/>
        </authorList>
    </citation>
    <scope>NUCLEOTIDE SEQUENCE [LARGE SCALE GENOMIC DNA]</scope>
    <source>
        <strain evidence="4">ZYSR67-Z</strain>
    </source>
</reference>
<gene>
    <name evidence="3" type="ORF">CW360_08440</name>
    <name evidence="2" type="ORF">GCM10007363_11430</name>
</gene>
<sequence>MARRFDITHDLAAHQFETQLDGHRAYLAYMDLGKATLDIYRTFVPDALRGQGVAAALAEAALNYAESSGYTVIPSCSYIERYLQRRQRSRHLE</sequence>
<dbReference type="InterPro" id="IPR016181">
    <property type="entry name" value="Acyl_CoA_acyltransferase"/>
</dbReference>
<name>A0A2I0CQN8_9PSED</name>
<dbReference type="InterPro" id="IPR031165">
    <property type="entry name" value="GNAT_YJDJ"/>
</dbReference>
<comment type="caution">
    <text evidence="3">The sequence shown here is derived from an EMBL/GenBank/DDBJ whole genome shotgun (WGS) entry which is preliminary data.</text>
</comment>
<dbReference type="PROSITE" id="PS51729">
    <property type="entry name" value="GNAT_YJDJ"/>
    <property type="match status" value="1"/>
</dbReference>